<name>A0A3M0BFU8_9AQUI</name>
<proteinExistence type="predicted"/>
<dbReference type="NCBIfam" id="TIGR00360">
    <property type="entry name" value="ComEC_N-term"/>
    <property type="match status" value="1"/>
</dbReference>
<dbReference type="Pfam" id="PF03772">
    <property type="entry name" value="Competence"/>
    <property type="match status" value="1"/>
</dbReference>
<reference evidence="8 9" key="1">
    <citation type="submission" date="2018-10" db="EMBL/GenBank/DDBJ databases">
        <title>Genomic Encyclopedia of Archaeal and Bacterial Type Strains, Phase II (KMG-II): from individual species to whole genera.</title>
        <authorList>
            <person name="Goeker M."/>
        </authorList>
    </citation>
    <scope>NUCLEOTIDE SEQUENCE [LARGE SCALE GENOMIC DNA]</scope>
    <source>
        <strain evidence="8 9">VM1</strain>
    </source>
</reference>
<dbReference type="GO" id="GO:0005886">
    <property type="term" value="C:plasma membrane"/>
    <property type="evidence" value="ECO:0007669"/>
    <property type="project" value="UniProtKB-SubCell"/>
</dbReference>
<organism evidence="8 9">
    <name type="scientific">Hydrogenothermus marinus</name>
    <dbReference type="NCBI Taxonomy" id="133270"/>
    <lineage>
        <taxon>Bacteria</taxon>
        <taxon>Pseudomonadati</taxon>
        <taxon>Aquificota</taxon>
        <taxon>Aquificia</taxon>
        <taxon>Aquificales</taxon>
        <taxon>Hydrogenothermaceae</taxon>
        <taxon>Hydrogenothermus</taxon>
    </lineage>
</organism>
<keyword evidence="2" id="KW-1003">Cell membrane</keyword>
<dbReference type="OrthoDB" id="9761531at2"/>
<evidence type="ECO:0000313" key="9">
    <source>
        <dbReference type="Proteomes" id="UP000280842"/>
    </source>
</evidence>
<evidence type="ECO:0000256" key="1">
    <source>
        <dbReference type="ARBA" id="ARBA00004651"/>
    </source>
</evidence>
<evidence type="ECO:0000256" key="6">
    <source>
        <dbReference type="SAM" id="Phobius"/>
    </source>
</evidence>
<evidence type="ECO:0000256" key="2">
    <source>
        <dbReference type="ARBA" id="ARBA00022475"/>
    </source>
</evidence>
<dbReference type="PANTHER" id="PTHR30619:SF7">
    <property type="entry name" value="BETA-LACTAMASE DOMAIN PROTEIN"/>
    <property type="match status" value="1"/>
</dbReference>
<dbReference type="InterPro" id="IPR004477">
    <property type="entry name" value="ComEC_N"/>
</dbReference>
<feature type="transmembrane region" description="Helical" evidence="6">
    <location>
        <begin position="444"/>
        <end position="461"/>
    </location>
</feature>
<keyword evidence="5 6" id="KW-0472">Membrane</keyword>
<evidence type="ECO:0000313" key="8">
    <source>
        <dbReference type="EMBL" id="RMA96031.1"/>
    </source>
</evidence>
<feature type="transmembrane region" description="Helical" evidence="6">
    <location>
        <begin position="205"/>
        <end position="230"/>
    </location>
</feature>
<accession>A0A3M0BFU8</accession>
<feature type="transmembrane region" description="Helical" evidence="6">
    <location>
        <begin position="374"/>
        <end position="398"/>
    </location>
</feature>
<comment type="caution">
    <text evidence="8">The sequence shown here is derived from an EMBL/GenBank/DDBJ whole genome shotgun (WGS) entry which is preliminary data.</text>
</comment>
<dbReference type="Proteomes" id="UP000280842">
    <property type="component" value="Unassembled WGS sequence"/>
</dbReference>
<keyword evidence="3 6" id="KW-0812">Transmembrane</keyword>
<keyword evidence="4 6" id="KW-1133">Transmembrane helix</keyword>
<dbReference type="PANTHER" id="PTHR30619">
    <property type="entry name" value="DNA INTERNALIZATION/COMPETENCE PROTEIN COMEC/REC2"/>
    <property type="match status" value="1"/>
</dbReference>
<feature type="transmembrane region" description="Helical" evidence="6">
    <location>
        <begin position="236"/>
        <end position="259"/>
    </location>
</feature>
<dbReference type="AlphaFoldDB" id="A0A3M0BFU8"/>
<feature type="transmembrane region" description="Helical" evidence="6">
    <location>
        <begin position="271"/>
        <end position="290"/>
    </location>
</feature>
<evidence type="ECO:0000256" key="5">
    <source>
        <dbReference type="ARBA" id="ARBA00023136"/>
    </source>
</evidence>
<comment type="subcellular location">
    <subcellularLocation>
        <location evidence="1">Cell membrane</location>
        <topology evidence="1">Multi-pass membrane protein</topology>
    </subcellularLocation>
</comment>
<sequence length="464" mass="53970">MENIFIFAFLSYIWGVLTKSFLLDFNIPLVVILLLILVSVVLKNKLGFIFTAFSLFALGFYMASSSNLKINIKNPVFLECKVISFPEKYYKNFLSDCKVLNSNNKNLINKEVKLISNKKLFFLSNVYILGKASIKHNKIFVKVVNLKEEKNKFLSPILSFRDYLIKNFKENSLNYISFSIGNALIFGDRSYIPQNIKKAFINTGLIHLLAISGLHIGLLIFILLFIFSFWDKRKSYLITILFLIFYPVITAFHIPVFRASLMGILYLYGKFKYLAINPMNILFFVAFISALIYPEVIFSVGFQLSFIAVFGLILSRKYIEIDIKNKFLKFFITSMLLSFFAVLWTTPLIIFYFHQFSPTSIFATTFEMFLLIPYLFLSVLNMFSLFLIKPLINIMDFIGLKFIELAKLFDSLKIMASNLDLNLIEVLTYYILLGFITINSKIKIIYKYILFFILFSFLFVMSKI</sequence>
<feature type="domain" description="ComEC/Rec2-related protein" evidence="7">
    <location>
        <begin position="184"/>
        <end position="438"/>
    </location>
</feature>
<evidence type="ECO:0000259" key="7">
    <source>
        <dbReference type="Pfam" id="PF03772"/>
    </source>
</evidence>
<evidence type="ECO:0000256" key="4">
    <source>
        <dbReference type="ARBA" id="ARBA00022989"/>
    </source>
</evidence>
<keyword evidence="9" id="KW-1185">Reference proteome</keyword>
<gene>
    <name evidence="8" type="ORF">CLV39_1042</name>
</gene>
<evidence type="ECO:0000256" key="3">
    <source>
        <dbReference type="ARBA" id="ARBA00022692"/>
    </source>
</evidence>
<feature type="transmembrane region" description="Helical" evidence="6">
    <location>
        <begin position="21"/>
        <end position="40"/>
    </location>
</feature>
<feature type="transmembrane region" description="Helical" evidence="6">
    <location>
        <begin position="46"/>
        <end position="63"/>
    </location>
</feature>
<feature type="transmembrane region" description="Helical" evidence="6">
    <location>
        <begin position="296"/>
        <end position="315"/>
    </location>
</feature>
<dbReference type="InterPro" id="IPR052159">
    <property type="entry name" value="Competence_DNA_uptake"/>
</dbReference>
<dbReference type="EMBL" id="REFO01000012">
    <property type="protein sequence ID" value="RMA96031.1"/>
    <property type="molecule type" value="Genomic_DNA"/>
</dbReference>
<feature type="transmembrane region" description="Helical" evidence="6">
    <location>
        <begin position="327"/>
        <end position="354"/>
    </location>
</feature>
<protein>
    <submittedName>
        <fullName evidence="8">Competence protein ComEC</fullName>
    </submittedName>
</protein>